<dbReference type="UniPathway" id="UPA00060">
    <property type="reaction ID" value="UER00141"/>
</dbReference>
<evidence type="ECO:0000256" key="9">
    <source>
        <dbReference type="ARBA" id="ARBA00047883"/>
    </source>
</evidence>
<name>A0A838Y0F5_9HYPH</name>
<accession>A0A838Y0F5</accession>
<dbReference type="GO" id="GO:0046872">
    <property type="term" value="F:metal ion binding"/>
    <property type="evidence" value="ECO:0007669"/>
    <property type="project" value="UniProtKB-KW"/>
</dbReference>
<evidence type="ECO:0000256" key="5">
    <source>
        <dbReference type="ARBA" id="ARBA00022842"/>
    </source>
</evidence>
<dbReference type="RefSeq" id="WP_181760924.1">
    <property type="nucleotide sequence ID" value="NZ_BMCR01000003.1"/>
</dbReference>
<reference evidence="13 14" key="1">
    <citation type="submission" date="2020-07" db="EMBL/GenBank/DDBJ databases">
        <authorList>
            <person name="Li M."/>
        </authorList>
    </citation>
    <scope>NUCLEOTIDE SEQUENCE [LARGE SCALE GENOMIC DNA]</scope>
    <source>
        <strain evidence="13 14">DSM 23284</strain>
    </source>
</reference>
<dbReference type="NCBIfam" id="NF000734">
    <property type="entry name" value="PRK00043.1-5"/>
    <property type="match status" value="1"/>
</dbReference>
<comment type="catalytic activity">
    <reaction evidence="7 10">
        <text>4-methyl-5-(2-phosphooxyethyl)-thiazole + 4-amino-2-methyl-5-(diphosphooxymethyl)pyrimidine + H(+) = thiamine phosphate + diphosphate</text>
        <dbReference type="Rhea" id="RHEA:22328"/>
        <dbReference type="ChEBI" id="CHEBI:15378"/>
        <dbReference type="ChEBI" id="CHEBI:33019"/>
        <dbReference type="ChEBI" id="CHEBI:37575"/>
        <dbReference type="ChEBI" id="CHEBI:57841"/>
        <dbReference type="ChEBI" id="CHEBI:58296"/>
        <dbReference type="EC" id="2.5.1.3"/>
    </reaction>
</comment>
<dbReference type="Pfam" id="PF02581">
    <property type="entry name" value="TMP-TENI"/>
    <property type="match status" value="1"/>
</dbReference>
<dbReference type="InterPro" id="IPR036206">
    <property type="entry name" value="ThiamineP_synth_sf"/>
</dbReference>
<dbReference type="EMBL" id="JACEON010000013">
    <property type="protein sequence ID" value="MBA4612724.1"/>
    <property type="molecule type" value="Genomic_DNA"/>
</dbReference>
<evidence type="ECO:0000259" key="12">
    <source>
        <dbReference type="Pfam" id="PF02581"/>
    </source>
</evidence>
<dbReference type="Proteomes" id="UP000559404">
    <property type="component" value="Unassembled WGS sequence"/>
</dbReference>
<evidence type="ECO:0000256" key="7">
    <source>
        <dbReference type="ARBA" id="ARBA00047334"/>
    </source>
</evidence>
<dbReference type="InterPro" id="IPR013785">
    <property type="entry name" value="Aldolase_TIM"/>
</dbReference>
<organism evidence="13 14">
    <name type="scientific">Stappia taiwanensis</name>
    <dbReference type="NCBI Taxonomy" id="992267"/>
    <lineage>
        <taxon>Bacteria</taxon>
        <taxon>Pseudomonadati</taxon>
        <taxon>Pseudomonadota</taxon>
        <taxon>Alphaproteobacteria</taxon>
        <taxon>Hyphomicrobiales</taxon>
        <taxon>Stappiaceae</taxon>
        <taxon>Stappia</taxon>
    </lineage>
</organism>
<evidence type="ECO:0000256" key="4">
    <source>
        <dbReference type="ARBA" id="ARBA00022723"/>
    </source>
</evidence>
<dbReference type="Gene3D" id="3.20.20.70">
    <property type="entry name" value="Aldolase class I"/>
    <property type="match status" value="1"/>
</dbReference>
<keyword evidence="14" id="KW-1185">Reference proteome</keyword>
<evidence type="ECO:0000313" key="14">
    <source>
        <dbReference type="Proteomes" id="UP000559404"/>
    </source>
</evidence>
<evidence type="ECO:0000313" key="13">
    <source>
        <dbReference type="EMBL" id="MBA4612724.1"/>
    </source>
</evidence>
<feature type="domain" description="Thiamine phosphate synthase/TenI" evidence="12">
    <location>
        <begin position="12"/>
        <end position="180"/>
    </location>
</feature>
<dbReference type="NCBIfam" id="TIGR00693">
    <property type="entry name" value="thiE"/>
    <property type="match status" value="1"/>
</dbReference>
<reference evidence="13 14" key="2">
    <citation type="submission" date="2020-08" db="EMBL/GenBank/DDBJ databases">
        <title>Stappia taiwanensis sp. nov., isolated from a coastal thermal spring.</title>
        <authorList>
            <person name="Kampfer P."/>
        </authorList>
    </citation>
    <scope>NUCLEOTIDE SEQUENCE [LARGE SCALE GENOMIC DNA]</scope>
    <source>
        <strain evidence="13 14">DSM 23284</strain>
    </source>
</reference>
<dbReference type="EC" id="2.5.1.3" evidence="10"/>
<keyword evidence="3 10" id="KW-0808">Transferase</keyword>
<evidence type="ECO:0000256" key="6">
    <source>
        <dbReference type="ARBA" id="ARBA00022977"/>
    </source>
</evidence>
<evidence type="ECO:0000256" key="8">
    <source>
        <dbReference type="ARBA" id="ARBA00047851"/>
    </source>
</evidence>
<dbReference type="GO" id="GO:0005737">
    <property type="term" value="C:cytoplasm"/>
    <property type="evidence" value="ECO:0007669"/>
    <property type="project" value="TreeGrafter"/>
</dbReference>
<gene>
    <name evidence="13" type="ORF">H1W37_13735</name>
</gene>
<sequence>MTFDPFYPIVDSADWVARLVPLGVKLIQLRIKDRDPETVRAEVRRAEALCRKADCLLVVNDYWQIAIEEACRCVHLGQEDLDEADLGAIRAAGLRLGLSSHDHAELDRALAARPDYIALGPVYPTILKKMKWTEQGLDRVSEWKRLVGTIPLVAIGGMSVERAPGAFAAGADIVSAVTDITLNADPDARVRAWLDVTRNPGSGAPAPAGQPA</sequence>
<comment type="pathway">
    <text evidence="2 11">Cofactor biosynthesis; thiamine diphosphate biosynthesis; thiamine phosphate from 4-amino-2-methyl-5-diphosphomethylpyrimidine and 4-methyl-5-(2-phosphoethyl)-thiazole: step 1/1.</text>
</comment>
<dbReference type="GO" id="GO:0004789">
    <property type="term" value="F:thiamine-phosphate diphosphorylase activity"/>
    <property type="evidence" value="ECO:0007669"/>
    <property type="project" value="UniProtKB-EC"/>
</dbReference>
<dbReference type="InterPro" id="IPR022998">
    <property type="entry name" value="ThiamineP_synth_TenI"/>
</dbReference>
<dbReference type="GO" id="GO:0009228">
    <property type="term" value="P:thiamine biosynthetic process"/>
    <property type="evidence" value="ECO:0007669"/>
    <property type="project" value="UniProtKB-KW"/>
</dbReference>
<keyword evidence="5" id="KW-0460">Magnesium</keyword>
<dbReference type="InterPro" id="IPR034291">
    <property type="entry name" value="TMP_synthase"/>
</dbReference>
<evidence type="ECO:0000256" key="2">
    <source>
        <dbReference type="ARBA" id="ARBA00005165"/>
    </source>
</evidence>
<keyword evidence="6 10" id="KW-0784">Thiamine biosynthesis</keyword>
<dbReference type="AlphaFoldDB" id="A0A838Y0F5"/>
<keyword evidence="4" id="KW-0479">Metal-binding</keyword>
<evidence type="ECO:0000256" key="3">
    <source>
        <dbReference type="ARBA" id="ARBA00022679"/>
    </source>
</evidence>
<dbReference type="SUPFAM" id="SSF51391">
    <property type="entry name" value="Thiamin phosphate synthase"/>
    <property type="match status" value="1"/>
</dbReference>
<dbReference type="CDD" id="cd00564">
    <property type="entry name" value="TMP_TenI"/>
    <property type="match status" value="1"/>
</dbReference>
<dbReference type="PANTHER" id="PTHR20857">
    <property type="entry name" value="THIAMINE-PHOSPHATE PYROPHOSPHORYLASE"/>
    <property type="match status" value="1"/>
</dbReference>
<comment type="similarity">
    <text evidence="10">Belongs to the thiamine-phosphate synthase family.</text>
</comment>
<comment type="catalytic activity">
    <reaction evidence="8 10">
        <text>2-(2-carboxy-4-methylthiazol-5-yl)ethyl phosphate + 4-amino-2-methyl-5-(diphosphooxymethyl)pyrimidine + 2 H(+) = thiamine phosphate + CO2 + diphosphate</text>
        <dbReference type="Rhea" id="RHEA:47848"/>
        <dbReference type="ChEBI" id="CHEBI:15378"/>
        <dbReference type="ChEBI" id="CHEBI:16526"/>
        <dbReference type="ChEBI" id="CHEBI:33019"/>
        <dbReference type="ChEBI" id="CHEBI:37575"/>
        <dbReference type="ChEBI" id="CHEBI:57841"/>
        <dbReference type="ChEBI" id="CHEBI:62890"/>
        <dbReference type="EC" id="2.5.1.3"/>
    </reaction>
</comment>
<dbReference type="PANTHER" id="PTHR20857:SF15">
    <property type="entry name" value="THIAMINE-PHOSPHATE SYNTHASE"/>
    <property type="match status" value="1"/>
</dbReference>
<comment type="catalytic activity">
    <reaction evidence="9 10">
        <text>2-[(2R,5Z)-2-carboxy-4-methylthiazol-5(2H)-ylidene]ethyl phosphate + 4-amino-2-methyl-5-(diphosphooxymethyl)pyrimidine + 2 H(+) = thiamine phosphate + CO2 + diphosphate</text>
        <dbReference type="Rhea" id="RHEA:47844"/>
        <dbReference type="ChEBI" id="CHEBI:15378"/>
        <dbReference type="ChEBI" id="CHEBI:16526"/>
        <dbReference type="ChEBI" id="CHEBI:33019"/>
        <dbReference type="ChEBI" id="CHEBI:37575"/>
        <dbReference type="ChEBI" id="CHEBI:57841"/>
        <dbReference type="ChEBI" id="CHEBI:62899"/>
        <dbReference type="EC" id="2.5.1.3"/>
    </reaction>
</comment>
<proteinExistence type="inferred from homology"/>
<evidence type="ECO:0000256" key="11">
    <source>
        <dbReference type="RuleBase" id="RU004253"/>
    </source>
</evidence>
<dbReference type="GO" id="GO:0009229">
    <property type="term" value="P:thiamine diphosphate biosynthetic process"/>
    <property type="evidence" value="ECO:0007669"/>
    <property type="project" value="UniProtKB-UniPathway"/>
</dbReference>
<evidence type="ECO:0000256" key="10">
    <source>
        <dbReference type="RuleBase" id="RU003826"/>
    </source>
</evidence>
<comment type="caution">
    <text evidence="13">The sequence shown here is derived from an EMBL/GenBank/DDBJ whole genome shotgun (WGS) entry which is preliminary data.</text>
</comment>
<evidence type="ECO:0000256" key="1">
    <source>
        <dbReference type="ARBA" id="ARBA00001946"/>
    </source>
</evidence>
<protein>
    <recommendedName>
        <fullName evidence="10">Thiamine-phosphate synthase</fullName>
        <ecNumber evidence="10">2.5.1.3</ecNumber>
    </recommendedName>
    <alternativeName>
        <fullName evidence="10">Thiamine-phosphate pyrophosphorylase</fullName>
    </alternativeName>
</protein>
<comment type="cofactor">
    <cofactor evidence="1">
        <name>Mg(2+)</name>
        <dbReference type="ChEBI" id="CHEBI:18420"/>
    </cofactor>
</comment>